<dbReference type="Gene3D" id="2.40.128.20">
    <property type="match status" value="1"/>
</dbReference>
<evidence type="ECO:0000313" key="4">
    <source>
        <dbReference type="RefSeq" id="XP_022095131.1"/>
    </source>
</evidence>
<organism evidence="3 4">
    <name type="scientific">Acanthaster planci</name>
    <name type="common">Crown-of-thorns starfish</name>
    <dbReference type="NCBI Taxonomy" id="133434"/>
    <lineage>
        <taxon>Eukaryota</taxon>
        <taxon>Metazoa</taxon>
        <taxon>Echinodermata</taxon>
        <taxon>Eleutherozoa</taxon>
        <taxon>Asterozoa</taxon>
        <taxon>Asteroidea</taxon>
        <taxon>Valvatacea</taxon>
        <taxon>Valvatida</taxon>
        <taxon>Acanthasteridae</taxon>
        <taxon>Acanthaster</taxon>
    </lineage>
</organism>
<dbReference type="RefSeq" id="XP_022095131.1">
    <property type="nucleotide sequence ID" value="XM_022239439.1"/>
</dbReference>
<dbReference type="OrthoDB" id="58529at2759"/>
<name>A0A8B7YUX8_ACAPL</name>
<sequence length="195" mass="21988">MRQGSKTVTKKRMIAKSLRDETYLREILGFPAVADMAKLHEGAQPLAWLLGQWESIEAKGMFPTSSSFNYTETLNITHLGQPVLNFYSETWMEGVPKHIESGFLRMNPGTTRVAYMCAQNAGIVEIEEGELDGTSVELTEPSLLRMTFAKEEGATGLKRTFRLKSDGHLEQIVFMTTPKTPFSKHLHVTYKKKDT</sequence>
<evidence type="ECO:0000259" key="2">
    <source>
        <dbReference type="Pfam" id="PF08768"/>
    </source>
</evidence>
<gene>
    <name evidence="4" type="primary">LOC110981667</name>
</gene>
<dbReference type="Proteomes" id="UP000694845">
    <property type="component" value="Unplaced"/>
</dbReference>
<reference evidence="4" key="1">
    <citation type="submission" date="2025-08" db="UniProtKB">
        <authorList>
            <consortium name="RefSeq"/>
        </authorList>
    </citation>
    <scope>IDENTIFICATION</scope>
</reference>
<accession>A0A8B7YUX8</accession>
<keyword evidence="3" id="KW-1185">Reference proteome</keyword>
<comment type="catalytic activity">
    <reaction evidence="1">
        <text>peroxynitrite = nitrate</text>
        <dbReference type="Rhea" id="RHEA:63116"/>
        <dbReference type="ChEBI" id="CHEBI:17632"/>
        <dbReference type="ChEBI" id="CHEBI:25941"/>
    </reaction>
    <physiologicalReaction direction="left-to-right" evidence="1">
        <dbReference type="Rhea" id="RHEA:63117"/>
    </physiologicalReaction>
</comment>
<dbReference type="KEGG" id="aplc:110981667"/>
<feature type="domain" description="THAP4-like heme-binding" evidence="2">
    <location>
        <begin position="44"/>
        <end position="192"/>
    </location>
</feature>
<dbReference type="AlphaFoldDB" id="A0A8B7YUX8"/>
<proteinExistence type="predicted"/>
<dbReference type="SUPFAM" id="SSF50814">
    <property type="entry name" value="Lipocalins"/>
    <property type="match status" value="1"/>
</dbReference>
<dbReference type="CDD" id="cd07828">
    <property type="entry name" value="lipocalin_heme-bd-THAP4-like"/>
    <property type="match status" value="1"/>
</dbReference>
<dbReference type="InterPro" id="IPR012674">
    <property type="entry name" value="Calycin"/>
</dbReference>
<dbReference type="PANTHER" id="PTHR15854">
    <property type="entry name" value="THAP4 PROTEIN"/>
    <property type="match status" value="1"/>
</dbReference>
<dbReference type="GeneID" id="110981667"/>
<dbReference type="Pfam" id="PF08768">
    <property type="entry name" value="THAP4_heme-bd"/>
    <property type="match status" value="1"/>
</dbReference>
<evidence type="ECO:0000256" key="1">
    <source>
        <dbReference type="ARBA" id="ARBA00036993"/>
    </source>
</evidence>
<protein>
    <submittedName>
        <fullName evidence="4">THAP domain-containing protein 4-like isoform X1</fullName>
    </submittedName>
</protein>
<dbReference type="InterPro" id="IPR014878">
    <property type="entry name" value="THAP4-like_heme-bd"/>
</dbReference>
<dbReference type="InterPro" id="IPR045165">
    <property type="entry name" value="Nitrobindin"/>
</dbReference>
<dbReference type="PANTHER" id="PTHR15854:SF4">
    <property type="entry name" value="PEROXYNITRITE ISOMERASE THAP4"/>
    <property type="match status" value="1"/>
</dbReference>
<evidence type="ECO:0000313" key="3">
    <source>
        <dbReference type="Proteomes" id="UP000694845"/>
    </source>
</evidence>